<comment type="similarity">
    <text evidence="3 12">Belongs to the mitochondrial carrier (TC 2.A.29) family.</text>
</comment>
<dbReference type="InterPro" id="IPR050567">
    <property type="entry name" value="Mitochondrial_Carrier"/>
</dbReference>
<comment type="function">
    <text evidence="1">Mitochondrial transporter that mediates uptake of thiamine pyrophosphate (ThPP) into mitochondria.</text>
</comment>
<evidence type="ECO:0000256" key="12">
    <source>
        <dbReference type="RuleBase" id="RU000488"/>
    </source>
</evidence>
<evidence type="ECO:0000256" key="4">
    <source>
        <dbReference type="ARBA" id="ARBA00021935"/>
    </source>
</evidence>
<comment type="subcellular location">
    <subcellularLocation>
        <location evidence="2">Mitochondrion membrane</location>
        <topology evidence="2">Multi-pass membrane protein</topology>
    </subcellularLocation>
</comment>
<gene>
    <name evidence="13" type="ORF">CANTEDRAFT_125166</name>
</gene>
<name>G3B9H1_CANTC</name>
<keyword evidence="8" id="KW-1133">Transmembrane helix</keyword>
<protein>
    <recommendedName>
        <fullName evidence="4">Mitochondrial thiamine pyrophosphate carrier 1</fullName>
    </recommendedName>
</protein>
<accession>G3B9H1</accession>
<dbReference type="GO" id="GO:0031966">
    <property type="term" value="C:mitochondrial membrane"/>
    <property type="evidence" value="ECO:0007669"/>
    <property type="project" value="UniProtKB-SubCell"/>
</dbReference>
<evidence type="ECO:0000256" key="9">
    <source>
        <dbReference type="ARBA" id="ARBA00023128"/>
    </source>
</evidence>
<dbReference type="GeneID" id="18249085"/>
<evidence type="ECO:0000313" key="13">
    <source>
        <dbReference type="EMBL" id="EGV61884.1"/>
    </source>
</evidence>
<dbReference type="STRING" id="590646.G3B9H1"/>
<dbReference type="HOGENOM" id="CLU_015166_16_3_1"/>
<dbReference type="InterPro" id="IPR018108">
    <property type="entry name" value="MCP_transmembrane"/>
</dbReference>
<dbReference type="PROSITE" id="PS50920">
    <property type="entry name" value="SOLCAR"/>
    <property type="match status" value="3"/>
</dbReference>
<sequence>MEDVNPVKELCFGAISGVIGRIIEYPFDTVKVRLQSTQPSLSTVQIIKSTYTNEGIIRGFYQGVKAPLVGSCFENAILFATYNTSLEYLHRQFGQPGSEPQLQYKCVSGGIAGFVASFLLTPVELVKCQLQVKNLVRDNRTRHLYSTVIGDVVKKDGVLGLWKGLGSTLLREINGTAIWFGTYEVVSEYLNKKNPGSSLNPLTSGAIAGITFNFAIFPIDTIKSNIQTNAVLSSTDTTYWKTMKKVGIRNLYNGLGITLIRSIPANAMIFYSYELLKNNF</sequence>
<evidence type="ECO:0000313" key="14">
    <source>
        <dbReference type="Proteomes" id="UP000000707"/>
    </source>
</evidence>
<evidence type="ECO:0000256" key="6">
    <source>
        <dbReference type="ARBA" id="ARBA00022692"/>
    </source>
</evidence>
<evidence type="ECO:0000256" key="11">
    <source>
        <dbReference type="PROSITE-ProRule" id="PRU00282"/>
    </source>
</evidence>
<organism evidence="14">
    <name type="scientific">Candida tenuis (strain ATCC 10573 / BCRC 21748 / CBS 615 / JCM 9827 / NBRC 10315 / NRRL Y-1498 / VKM Y-70)</name>
    <name type="common">Yeast</name>
    <name type="synonym">Yamadazyma tenuis</name>
    <dbReference type="NCBI Taxonomy" id="590646"/>
    <lineage>
        <taxon>Eukaryota</taxon>
        <taxon>Fungi</taxon>
        <taxon>Dikarya</taxon>
        <taxon>Ascomycota</taxon>
        <taxon>Saccharomycotina</taxon>
        <taxon>Pichiomycetes</taxon>
        <taxon>Debaryomycetaceae</taxon>
        <taxon>Yamadazyma</taxon>
    </lineage>
</organism>
<feature type="repeat" description="Solcar" evidence="11">
    <location>
        <begin position="4"/>
        <end position="88"/>
    </location>
</feature>
<dbReference type="PANTHER" id="PTHR45624">
    <property type="entry name" value="MITOCHONDRIAL BASIC AMINO ACIDS TRANSPORTER-RELATED"/>
    <property type="match status" value="1"/>
</dbReference>
<keyword evidence="10 11" id="KW-0472">Membrane</keyword>
<evidence type="ECO:0000256" key="8">
    <source>
        <dbReference type="ARBA" id="ARBA00022989"/>
    </source>
</evidence>
<dbReference type="KEGG" id="cten:18249085"/>
<evidence type="ECO:0000256" key="5">
    <source>
        <dbReference type="ARBA" id="ARBA00022448"/>
    </source>
</evidence>
<evidence type="ECO:0000256" key="2">
    <source>
        <dbReference type="ARBA" id="ARBA00004225"/>
    </source>
</evidence>
<dbReference type="PANTHER" id="PTHR45624:SF31">
    <property type="entry name" value="MITOCHONDRIAL ORNITHINE TRANSPORTER 1"/>
    <property type="match status" value="1"/>
</dbReference>
<reference evidence="13 14" key="1">
    <citation type="journal article" date="2011" name="Proc. Natl. Acad. Sci. U.S.A.">
        <title>Comparative genomics of xylose-fermenting fungi for enhanced biofuel production.</title>
        <authorList>
            <person name="Wohlbach D.J."/>
            <person name="Kuo A."/>
            <person name="Sato T.K."/>
            <person name="Potts K.M."/>
            <person name="Salamov A.A."/>
            <person name="LaButti K.M."/>
            <person name="Sun H."/>
            <person name="Clum A."/>
            <person name="Pangilinan J.L."/>
            <person name="Lindquist E.A."/>
            <person name="Lucas S."/>
            <person name="Lapidus A."/>
            <person name="Jin M."/>
            <person name="Gunawan C."/>
            <person name="Balan V."/>
            <person name="Dale B.E."/>
            <person name="Jeffries T.W."/>
            <person name="Zinkel R."/>
            <person name="Barry K.W."/>
            <person name="Grigoriev I.V."/>
            <person name="Gasch A.P."/>
        </authorList>
    </citation>
    <scope>NUCLEOTIDE SEQUENCE [LARGE SCALE GENOMIC DNA]</scope>
    <source>
        <strain evidence="14">ATCC 10573 / BCRC 21748 / CBS 615 / JCM 9827 / NBRC 10315 / NRRL Y-1498 / VKM Y-70</strain>
    </source>
</reference>
<evidence type="ECO:0000256" key="3">
    <source>
        <dbReference type="ARBA" id="ARBA00006375"/>
    </source>
</evidence>
<keyword evidence="14" id="KW-1185">Reference proteome</keyword>
<dbReference type="Pfam" id="PF00153">
    <property type="entry name" value="Mito_carr"/>
    <property type="match status" value="3"/>
</dbReference>
<feature type="repeat" description="Solcar" evidence="11">
    <location>
        <begin position="196"/>
        <end position="279"/>
    </location>
</feature>
<dbReference type="eggNOG" id="KOG0758">
    <property type="taxonomic scope" value="Eukaryota"/>
</dbReference>
<keyword evidence="6 11" id="KW-0812">Transmembrane</keyword>
<dbReference type="SUPFAM" id="SSF103506">
    <property type="entry name" value="Mitochondrial carrier"/>
    <property type="match status" value="1"/>
</dbReference>
<dbReference type="OrthoDB" id="2139348at2759"/>
<dbReference type="Gene3D" id="1.50.40.10">
    <property type="entry name" value="Mitochondrial carrier domain"/>
    <property type="match status" value="1"/>
</dbReference>
<feature type="repeat" description="Solcar" evidence="11">
    <location>
        <begin position="100"/>
        <end position="189"/>
    </location>
</feature>
<dbReference type="InterPro" id="IPR023395">
    <property type="entry name" value="MCP_dom_sf"/>
</dbReference>
<dbReference type="AlphaFoldDB" id="G3B9H1"/>
<dbReference type="GO" id="GO:0000064">
    <property type="term" value="F:L-ornithine transmembrane transporter activity"/>
    <property type="evidence" value="ECO:0007669"/>
    <property type="project" value="TreeGrafter"/>
</dbReference>
<dbReference type="EMBL" id="GL996527">
    <property type="protein sequence ID" value="EGV61884.1"/>
    <property type="molecule type" value="Genomic_DNA"/>
</dbReference>
<dbReference type="GO" id="GO:1990575">
    <property type="term" value="P:mitochondrial L-ornithine transmembrane transport"/>
    <property type="evidence" value="ECO:0007669"/>
    <property type="project" value="TreeGrafter"/>
</dbReference>
<proteinExistence type="inferred from homology"/>
<evidence type="ECO:0000256" key="10">
    <source>
        <dbReference type="ARBA" id="ARBA00023136"/>
    </source>
</evidence>
<dbReference type="Proteomes" id="UP000000707">
    <property type="component" value="Unassembled WGS sequence"/>
</dbReference>
<keyword evidence="9" id="KW-0496">Mitochondrion</keyword>
<evidence type="ECO:0000256" key="7">
    <source>
        <dbReference type="ARBA" id="ARBA00022737"/>
    </source>
</evidence>
<keyword evidence="7" id="KW-0677">Repeat</keyword>
<keyword evidence="5 12" id="KW-0813">Transport</keyword>
<evidence type="ECO:0000256" key="1">
    <source>
        <dbReference type="ARBA" id="ARBA00002238"/>
    </source>
</evidence>